<evidence type="ECO:0000313" key="3">
    <source>
        <dbReference type="Proteomes" id="UP001139028"/>
    </source>
</evidence>
<organism evidence="2 3">
    <name type="scientific">Microbulbifer okhotskensis</name>
    <dbReference type="NCBI Taxonomy" id="2926617"/>
    <lineage>
        <taxon>Bacteria</taxon>
        <taxon>Pseudomonadati</taxon>
        <taxon>Pseudomonadota</taxon>
        <taxon>Gammaproteobacteria</taxon>
        <taxon>Cellvibrionales</taxon>
        <taxon>Microbulbiferaceae</taxon>
        <taxon>Microbulbifer</taxon>
    </lineage>
</organism>
<gene>
    <name evidence="2" type="ORF">MO867_00075</name>
</gene>
<name>A0A9X2EKJ8_9GAMM</name>
<keyword evidence="1" id="KW-0472">Membrane</keyword>
<sequence length="295" mass="34350">MSYCKVCIQEQKIYEDVGHRCVLCRGWEPPKIKKKPSFLQFPMPDMNRKHIFIRCKWDLFVIVLTISLVALIVISYFKVVISQRVESLSEGAILADLTSEGYIFSTLPVIFVSIILFATLSKLISYLIPTARKELDKELNLRYLGGYGLRQSIRNNFRILLCFLAFFVPMMGLGLNSYYVVSSSGLKFNSLFSLFPKEYNWSQIQAVETTTGTGAARNRWIPKYIFRMDDNNKINLIDDKLQKFIASYPRLRIYLRDQNHIKYEQSLTDDGVRWLRNHLSKSDFGEVMYILQDTP</sequence>
<protein>
    <submittedName>
        <fullName evidence="2">Uncharacterized protein</fullName>
    </submittedName>
</protein>
<dbReference type="EMBL" id="JALBWM010000001">
    <property type="protein sequence ID" value="MCO1332720.1"/>
    <property type="molecule type" value="Genomic_DNA"/>
</dbReference>
<dbReference type="Proteomes" id="UP001139028">
    <property type="component" value="Unassembled WGS sequence"/>
</dbReference>
<dbReference type="AlphaFoldDB" id="A0A9X2EKJ8"/>
<keyword evidence="1" id="KW-0812">Transmembrane</keyword>
<feature type="transmembrane region" description="Helical" evidence="1">
    <location>
        <begin position="159"/>
        <end position="181"/>
    </location>
</feature>
<keyword evidence="3" id="KW-1185">Reference proteome</keyword>
<feature type="transmembrane region" description="Helical" evidence="1">
    <location>
        <begin position="57"/>
        <end position="81"/>
    </location>
</feature>
<keyword evidence="1" id="KW-1133">Transmembrane helix</keyword>
<evidence type="ECO:0000313" key="2">
    <source>
        <dbReference type="EMBL" id="MCO1332720.1"/>
    </source>
</evidence>
<proteinExistence type="predicted"/>
<evidence type="ECO:0000256" key="1">
    <source>
        <dbReference type="SAM" id="Phobius"/>
    </source>
</evidence>
<feature type="transmembrane region" description="Helical" evidence="1">
    <location>
        <begin position="101"/>
        <end position="128"/>
    </location>
</feature>
<comment type="caution">
    <text evidence="2">The sequence shown here is derived from an EMBL/GenBank/DDBJ whole genome shotgun (WGS) entry which is preliminary data.</text>
</comment>
<reference evidence="2" key="1">
    <citation type="journal article" date="2022" name="Arch. Microbiol.">
        <title>Microbulbifer okhotskensis sp. nov., isolated from a deep bottom sediment of the Okhotsk Sea.</title>
        <authorList>
            <person name="Romanenko L."/>
            <person name="Kurilenko V."/>
            <person name="Otstavnykh N."/>
            <person name="Velansky P."/>
            <person name="Isaeva M."/>
            <person name="Mikhailov V."/>
        </authorList>
    </citation>
    <scope>NUCLEOTIDE SEQUENCE</scope>
    <source>
        <strain evidence="2">OS29</strain>
    </source>
</reference>
<dbReference type="RefSeq" id="WP_252463891.1">
    <property type="nucleotide sequence ID" value="NZ_JALBWM010000001.1"/>
</dbReference>
<accession>A0A9X2EKJ8</accession>